<dbReference type="InterPro" id="IPR002433">
    <property type="entry name" value="Orn_de-COase"/>
</dbReference>
<gene>
    <name evidence="5" type="ORF">H0267_05910</name>
</gene>
<evidence type="ECO:0000256" key="2">
    <source>
        <dbReference type="ARBA" id="ARBA00022898"/>
    </source>
</evidence>
<proteinExistence type="predicted"/>
<dbReference type="InterPro" id="IPR022644">
    <property type="entry name" value="De-COase2_N"/>
</dbReference>
<dbReference type="GO" id="GO:0008836">
    <property type="term" value="F:diaminopimelate decarboxylase activity"/>
    <property type="evidence" value="ECO:0007669"/>
    <property type="project" value="TreeGrafter"/>
</dbReference>
<sequence>MITIEKKATIDDYIKQCKTESDEPLCAYFYNLDLLEEHAKTIKQSLPVFCRLYYAVKANPEKEILKTLEPIVDGFDVASQGEMEKIKSISNKPMLFGGPGKKKKELEAAMDSNVELVNVESFHDLYRMEELAKLQQIKLPVLIRVNLSENVSESHIRMSGVPSQFGVDERDIPQLITEALQSDHVEIRGFHFHAMSNNLDAEAHLHFVESCIQKSLRWKEEYQLNTPIIDIGGGIGINYWDPASPFDWAHFTDGMHRLNEAYSKEDLTLFLEIGRYMAAECGTYVSEVLDVKKNHGKNYAVLRGGSHHLRLPAAWKISHPFQVYSIDEWNEPFSRPGIEGENVTIAGELCTPNDVLVRDEFVESVRARDVILFHYAGAYGWTISHHDFLSHPHPQQVFVKNGEYM</sequence>
<dbReference type="GO" id="GO:0006596">
    <property type="term" value="P:polyamine biosynthetic process"/>
    <property type="evidence" value="ECO:0007669"/>
    <property type="project" value="InterPro"/>
</dbReference>
<dbReference type="PRINTS" id="PR01179">
    <property type="entry name" value="ODADCRBXLASE"/>
</dbReference>
<name>A0A931HUN8_9BACI</name>
<evidence type="ECO:0000313" key="5">
    <source>
        <dbReference type="EMBL" id="MBH0229748.1"/>
    </source>
</evidence>
<accession>A0A931HUN8</accession>
<dbReference type="GO" id="GO:0009089">
    <property type="term" value="P:lysine biosynthetic process via diaminopimelate"/>
    <property type="evidence" value="ECO:0007669"/>
    <property type="project" value="TreeGrafter"/>
</dbReference>
<dbReference type="CDD" id="cd06843">
    <property type="entry name" value="PLPDE_III_PvsE_like"/>
    <property type="match status" value="1"/>
</dbReference>
<dbReference type="EMBL" id="JADZSC010000001">
    <property type="protein sequence ID" value="MBH0229748.1"/>
    <property type="molecule type" value="Genomic_DNA"/>
</dbReference>
<keyword evidence="6" id="KW-1185">Reference proteome</keyword>
<evidence type="ECO:0000256" key="1">
    <source>
        <dbReference type="ARBA" id="ARBA00001933"/>
    </source>
</evidence>
<protein>
    <submittedName>
        <fullName evidence="5">Type III PLP-dependent enzyme</fullName>
    </submittedName>
</protein>
<dbReference type="Gene3D" id="3.20.20.10">
    <property type="entry name" value="Alanine racemase"/>
    <property type="match status" value="1"/>
</dbReference>
<evidence type="ECO:0000313" key="6">
    <source>
        <dbReference type="Proteomes" id="UP000614490"/>
    </source>
</evidence>
<dbReference type="PANTHER" id="PTHR43727:SF2">
    <property type="entry name" value="GROUP IV DECARBOXYLASE"/>
    <property type="match status" value="1"/>
</dbReference>
<dbReference type="RefSeq" id="WP_197316341.1">
    <property type="nucleotide sequence ID" value="NZ_JADZSC010000001.1"/>
</dbReference>
<organism evidence="5 6">
    <name type="scientific">Halobacillus yeomjeoni</name>
    <dbReference type="NCBI Taxonomy" id="311194"/>
    <lineage>
        <taxon>Bacteria</taxon>
        <taxon>Bacillati</taxon>
        <taxon>Bacillota</taxon>
        <taxon>Bacilli</taxon>
        <taxon>Bacillales</taxon>
        <taxon>Bacillaceae</taxon>
        <taxon>Halobacillus</taxon>
    </lineage>
</organism>
<dbReference type="Proteomes" id="UP000614490">
    <property type="component" value="Unassembled WGS sequence"/>
</dbReference>
<dbReference type="AlphaFoldDB" id="A0A931HUN8"/>
<dbReference type="InterPro" id="IPR000183">
    <property type="entry name" value="Orn/DAP/Arg_de-COase"/>
</dbReference>
<dbReference type="PANTHER" id="PTHR43727">
    <property type="entry name" value="DIAMINOPIMELATE DECARBOXYLASE"/>
    <property type="match status" value="1"/>
</dbReference>
<reference evidence="5 6" key="1">
    <citation type="journal article" date="2005" name="Int. J. Syst. Evol. Microbiol.">
        <title>Halobacillus yeomjeoni sp. nov., isolated from a marine solar saltern in Korea.</title>
        <authorList>
            <person name="Yoon J.H."/>
            <person name="Kang S.J."/>
            <person name="Lee C.H."/>
            <person name="Oh H.W."/>
            <person name="Oh T.K."/>
        </authorList>
    </citation>
    <scope>NUCLEOTIDE SEQUENCE [LARGE SCALE GENOMIC DNA]</scope>
    <source>
        <strain evidence="5 6">KCTC 3957</strain>
    </source>
</reference>
<keyword evidence="2 3" id="KW-0663">Pyridoxal phosphate</keyword>
<evidence type="ECO:0000259" key="4">
    <source>
        <dbReference type="Pfam" id="PF02784"/>
    </source>
</evidence>
<comment type="cofactor">
    <cofactor evidence="1 3">
        <name>pyridoxal 5'-phosphate</name>
        <dbReference type="ChEBI" id="CHEBI:597326"/>
    </cofactor>
</comment>
<dbReference type="SUPFAM" id="SSF50621">
    <property type="entry name" value="Alanine racemase C-terminal domain-like"/>
    <property type="match status" value="1"/>
</dbReference>
<feature type="modified residue" description="N6-(pyridoxal phosphate)lysine" evidence="3">
    <location>
        <position position="57"/>
    </location>
</feature>
<dbReference type="SUPFAM" id="SSF51419">
    <property type="entry name" value="PLP-binding barrel"/>
    <property type="match status" value="1"/>
</dbReference>
<comment type="caution">
    <text evidence="5">The sequence shown here is derived from an EMBL/GenBank/DDBJ whole genome shotgun (WGS) entry which is preliminary data.</text>
</comment>
<dbReference type="Pfam" id="PF02784">
    <property type="entry name" value="Orn_Arg_deC_N"/>
    <property type="match status" value="1"/>
</dbReference>
<evidence type="ECO:0000256" key="3">
    <source>
        <dbReference type="PIRSR" id="PIRSR600183-50"/>
    </source>
</evidence>
<dbReference type="PRINTS" id="PR01182">
    <property type="entry name" value="ORNDCRBXLASE"/>
</dbReference>
<dbReference type="InterPro" id="IPR009006">
    <property type="entry name" value="Ala_racemase/Decarboxylase_C"/>
</dbReference>
<feature type="domain" description="Orn/DAP/Arg decarboxylase 2 N-terminal" evidence="4">
    <location>
        <begin position="34"/>
        <end position="279"/>
    </location>
</feature>
<dbReference type="InterPro" id="IPR029066">
    <property type="entry name" value="PLP-binding_barrel"/>
</dbReference>
<dbReference type="Gene3D" id="2.40.37.10">
    <property type="entry name" value="Lyase, Ornithine Decarboxylase, Chain A, domain 1"/>
    <property type="match status" value="1"/>
</dbReference>
<feature type="active site" description="Proton donor" evidence="3">
    <location>
        <position position="350"/>
    </location>
</feature>